<dbReference type="AlphaFoldDB" id="A0A6A5R5X7"/>
<sequence length="137" mass="15218">MMIAWRSLTIALIHVMTSGQRIKLCSQQGRLTFWTLQPRQPPSLVQNSSRASSSTAPEGSMRSLPTSSEQFHPPAVHIGQTPSSCTSYPQERYRGCLRPQCMPLQPAGRPTRASISKKTSKKTSKKRSNSSAFSRAW</sequence>
<accession>A0A6A5R5X7</accession>
<organism evidence="3 4">
    <name type="scientific">Didymella exigua CBS 183.55</name>
    <dbReference type="NCBI Taxonomy" id="1150837"/>
    <lineage>
        <taxon>Eukaryota</taxon>
        <taxon>Fungi</taxon>
        <taxon>Dikarya</taxon>
        <taxon>Ascomycota</taxon>
        <taxon>Pezizomycotina</taxon>
        <taxon>Dothideomycetes</taxon>
        <taxon>Pleosporomycetidae</taxon>
        <taxon>Pleosporales</taxon>
        <taxon>Pleosporineae</taxon>
        <taxon>Didymellaceae</taxon>
        <taxon>Didymella</taxon>
    </lineage>
</organism>
<dbReference type="GeneID" id="54347051"/>
<feature type="compositionally biased region" description="Polar residues" evidence="1">
    <location>
        <begin position="80"/>
        <end position="89"/>
    </location>
</feature>
<feature type="compositionally biased region" description="Polar residues" evidence="1">
    <location>
        <begin position="37"/>
        <end position="70"/>
    </location>
</feature>
<evidence type="ECO:0008006" key="5">
    <source>
        <dbReference type="Google" id="ProtNLM"/>
    </source>
</evidence>
<protein>
    <recommendedName>
        <fullName evidence="5">Secreted protein</fullName>
    </recommendedName>
</protein>
<dbReference type="EMBL" id="ML979011">
    <property type="protein sequence ID" value="KAF1923003.1"/>
    <property type="molecule type" value="Genomic_DNA"/>
</dbReference>
<dbReference type="RefSeq" id="XP_033443256.1">
    <property type="nucleotide sequence ID" value="XM_033589404.1"/>
</dbReference>
<evidence type="ECO:0000313" key="4">
    <source>
        <dbReference type="Proteomes" id="UP000800082"/>
    </source>
</evidence>
<proteinExistence type="predicted"/>
<feature type="signal peptide" evidence="2">
    <location>
        <begin position="1"/>
        <end position="19"/>
    </location>
</feature>
<evidence type="ECO:0000256" key="2">
    <source>
        <dbReference type="SAM" id="SignalP"/>
    </source>
</evidence>
<feature type="chain" id="PRO_5025376048" description="Secreted protein" evidence="2">
    <location>
        <begin position="20"/>
        <end position="137"/>
    </location>
</feature>
<reference evidence="3" key="1">
    <citation type="journal article" date="2020" name="Stud. Mycol.">
        <title>101 Dothideomycetes genomes: a test case for predicting lifestyles and emergence of pathogens.</title>
        <authorList>
            <person name="Haridas S."/>
            <person name="Albert R."/>
            <person name="Binder M."/>
            <person name="Bloem J."/>
            <person name="Labutti K."/>
            <person name="Salamov A."/>
            <person name="Andreopoulos B."/>
            <person name="Baker S."/>
            <person name="Barry K."/>
            <person name="Bills G."/>
            <person name="Bluhm B."/>
            <person name="Cannon C."/>
            <person name="Castanera R."/>
            <person name="Culley D."/>
            <person name="Daum C."/>
            <person name="Ezra D."/>
            <person name="Gonzalez J."/>
            <person name="Henrissat B."/>
            <person name="Kuo A."/>
            <person name="Liang C."/>
            <person name="Lipzen A."/>
            <person name="Lutzoni F."/>
            <person name="Magnuson J."/>
            <person name="Mondo S."/>
            <person name="Nolan M."/>
            <person name="Ohm R."/>
            <person name="Pangilinan J."/>
            <person name="Park H.-J."/>
            <person name="Ramirez L."/>
            <person name="Alfaro M."/>
            <person name="Sun H."/>
            <person name="Tritt A."/>
            <person name="Yoshinaga Y."/>
            <person name="Zwiers L.-H."/>
            <person name="Turgeon B."/>
            <person name="Goodwin S."/>
            <person name="Spatafora J."/>
            <person name="Crous P."/>
            <person name="Grigoriev I."/>
        </authorList>
    </citation>
    <scope>NUCLEOTIDE SEQUENCE</scope>
    <source>
        <strain evidence="3">CBS 183.55</strain>
    </source>
</reference>
<feature type="region of interest" description="Disordered" evidence="1">
    <location>
        <begin position="37"/>
        <end position="137"/>
    </location>
</feature>
<name>A0A6A5R5X7_9PLEO</name>
<evidence type="ECO:0000256" key="1">
    <source>
        <dbReference type="SAM" id="MobiDB-lite"/>
    </source>
</evidence>
<evidence type="ECO:0000313" key="3">
    <source>
        <dbReference type="EMBL" id="KAF1923003.1"/>
    </source>
</evidence>
<gene>
    <name evidence="3" type="ORF">M421DRAFT_333629</name>
</gene>
<feature type="compositionally biased region" description="Basic residues" evidence="1">
    <location>
        <begin position="118"/>
        <end position="128"/>
    </location>
</feature>
<keyword evidence="4" id="KW-1185">Reference proteome</keyword>
<keyword evidence="2" id="KW-0732">Signal</keyword>
<dbReference type="Proteomes" id="UP000800082">
    <property type="component" value="Unassembled WGS sequence"/>
</dbReference>